<keyword evidence="2" id="KW-0378">Hydrolase</keyword>
<evidence type="ECO:0000256" key="4">
    <source>
        <dbReference type="ARBA" id="ARBA00022840"/>
    </source>
</evidence>
<accession>A0A9W8VES5</accession>
<gene>
    <name evidence="6" type="ORF">NW762_009160</name>
</gene>
<dbReference type="InterPro" id="IPR027417">
    <property type="entry name" value="P-loop_NTPase"/>
</dbReference>
<dbReference type="Gene3D" id="3.40.50.300">
    <property type="entry name" value="P-loop containing nucleotide triphosphate hydrolases"/>
    <property type="match status" value="2"/>
</dbReference>
<comment type="caution">
    <text evidence="6">The sequence shown here is derived from an EMBL/GenBank/DDBJ whole genome shotgun (WGS) entry which is preliminary data.</text>
</comment>
<proteinExistence type="predicted"/>
<dbReference type="Proteomes" id="UP001152049">
    <property type="component" value="Unassembled WGS sequence"/>
</dbReference>
<dbReference type="GO" id="GO:0043139">
    <property type="term" value="F:5'-3' DNA helicase activity"/>
    <property type="evidence" value="ECO:0007669"/>
    <property type="project" value="TreeGrafter"/>
</dbReference>
<keyword evidence="7" id="KW-1185">Reference proteome</keyword>
<dbReference type="GO" id="GO:0005524">
    <property type="term" value="F:ATP binding"/>
    <property type="evidence" value="ECO:0007669"/>
    <property type="project" value="UniProtKB-KW"/>
</dbReference>
<evidence type="ECO:0000313" key="6">
    <source>
        <dbReference type="EMBL" id="KAJ4256084.1"/>
    </source>
</evidence>
<reference evidence="6" key="1">
    <citation type="submission" date="2022-09" db="EMBL/GenBank/DDBJ databases">
        <title>Fusarium specimens isolated from Avocado Roots.</title>
        <authorList>
            <person name="Stajich J."/>
            <person name="Roper C."/>
            <person name="Heimlech-Rivalta G."/>
        </authorList>
    </citation>
    <scope>NUCLEOTIDE SEQUENCE</scope>
    <source>
        <strain evidence="6">CF00136</strain>
    </source>
</reference>
<dbReference type="InterPro" id="IPR050534">
    <property type="entry name" value="Coronavir_polyprotein_1ab"/>
</dbReference>
<evidence type="ECO:0000256" key="3">
    <source>
        <dbReference type="ARBA" id="ARBA00022806"/>
    </source>
</evidence>
<dbReference type="EMBL" id="JAOQAZ010000019">
    <property type="protein sequence ID" value="KAJ4256084.1"/>
    <property type="molecule type" value="Genomic_DNA"/>
</dbReference>
<evidence type="ECO:0000256" key="2">
    <source>
        <dbReference type="ARBA" id="ARBA00022801"/>
    </source>
</evidence>
<dbReference type="PANTHER" id="PTHR43788:SF8">
    <property type="entry name" value="DNA-BINDING PROTEIN SMUBP-2"/>
    <property type="match status" value="1"/>
</dbReference>
<feature type="domain" description="DNA2/NAM7 helicase-like C-terminal" evidence="5">
    <location>
        <begin position="433"/>
        <end position="575"/>
    </location>
</feature>
<name>A0A9W8VES5_9HYPO</name>
<evidence type="ECO:0000313" key="7">
    <source>
        <dbReference type="Proteomes" id="UP001152049"/>
    </source>
</evidence>
<dbReference type="OrthoDB" id="6513042at2759"/>
<keyword evidence="1" id="KW-0547">Nucleotide-binding</keyword>
<keyword evidence="3" id="KW-0347">Helicase</keyword>
<dbReference type="SUPFAM" id="SSF52540">
    <property type="entry name" value="P-loop containing nucleoside triphosphate hydrolases"/>
    <property type="match status" value="1"/>
</dbReference>
<dbReference type="AlphaFoldDB" id="A0A9W8VES5"/>
<sequence>MTMEELQLLEQVKDRMDLHRAVVRGAGFYDWMTKTNDASAWRQVPTINFLDIGNQAYANSIINEALPQDRPRFRRYLRNRPLGISIITGGPGFGKTTVGAAKALLMQAKLGPIFCSAPTSVAVDNFAKHLDERTRAITGRLNAGKTMDDPTRHRRKLVIRPHAYADELSAFWNILYDLQLGDEALDGGDVLVRPSRWKFHLSGVYWLLVLLRSPAVNRRLEPDDSPFLHELQHKMDSHDALWPIRNLATGFDNEYGTIGPDFPNLFLDYFDLLIRGADMLCTTPDASETEWQCRRWKKELARGVAIDEAGGMNRADLYCVWGNTLLPCALFGDTRQLLPIVVTRNDKEGDSGTLRDRFARDGKISALQFFQGTGLPVYRLKTQLRMAVGMFDTAAETFHPDTPFQYMLSRAIGNPEFDIGHALEAFALSRYPELNRSPAGTLTPFFVHCQGSKSFTDITGSAGSPAQSQVALDFLVDLVTNAPIDPAQIAVITPYFANAVVFNEMRTRNRRARQRLNRMQDATTVEGFQGRESDIVVVIMNTTSEDSGGPGLTADKHVLNVMLTRHKCGLAIFGDICASGSVKMGPNGNLARGNTQRYLQYHGLHGEARNTKAVELCGIDTRFLVDGRIATVHVDE</sequence>
<dbReference type="PANTHER" id="PTHR43788">
    <property type="entry name" value="DNA2/NAM7 HELICASE FAMILY MEMBER"/>
    <property type="match status" value="1"/>
</dbReference>
<evidence type="ECO:0000259" key="5">
    <source>
        <dbReference type="Pfam" id="PF13087"/>
    </source>
</evidence>
<evidence type="ECO:0000256" key="1">
    <source>
        <dbReference type="ARBA" id="ARBA00022741"/>
    </source>
</evidence>
<organism evidence="6 7">
    <name type="scientific">Fusarium torreyae</name>
    <dbReference type="NCBI Taxonomy" id="1237075"/>
    <lineage>
        <taxon>Eukaryota</taxon>
        <taxon>Fungi</taxon>
        <taxon>Dikarya</taxon>
        <taxon>Ascomycota</taxon>
        <taxon>Pezizomycotina</taxon>
        <taxon>Sordariomycetes</taxon>
        <taxon>Hypocreomycetidae</taxon>
        <taxon>Hypocreales</taxon>
        <taxon>Nectriaceae</taxon>
        <taxon>Fusarium</taxon>
    </lineage>
</organism>
<dbReference type="Pfam" id="PF13087">
    <property type="entry name" value="AAA_12"/>
    <property type="match status" value="1"/>
</dbReference>
<keyword evidence="4" id="KW-0067">ATP-binding</keyword>
<dbReference type="InterPro" id="IPR041679">
    <property type="entry name" value="DNA2/NAM7-like_C"/>
</dbReference>
<protein>
    <recommendedName>
        <fullName evidence="5">DNA2/NAM7 helicase-like C-terminal domain-containing protein</fullName>
    </recommendedName>
</protein>
<dbReference type="GO" id="GO:0016787">
    <property type="term" value="F:hydrolase activity"/>
    <property type="evidence" value="ECO:0007669"/>
    <property type="project" value="UniProtKB-KW"/>
</dbReference>